<evidence type="ECO:0000313" key="1">
    <source>
        <dbReference type="EMBL" id="KAG0451553.1"/>
    </source>
</evidence>
<protein>
    <submittedName>
        <fullName evidence="1">Uncharacterized protein</fullName>
    </submittedName>
</protein>
<gene>
    <name evidence="1" type="ORF">HPP92_026380</name>
</gene>
<proteinExistence type="predicted"/>
<accession>A0A835U7R4</accession>
<organism evidence="1 2">
    <name type="scientific">Vanilla planifolia</name>
    <name type="common">Vanilla</name>
    <dbReference type="NCBI Taxonomy" id="51239"/>
    <lineage>
        <taxon>Eukaryota</taxon>
        <taxon>Viridiplantae</taxon>
        <taxon>Streptophyta</taxon>
        <taxon>Embryophyta</taxon>
        <taxon>Tracheophyta</taxon>
        <taxon>Spermatophyta</taxon>
        <taxon>Magnoliopsida</taxon>
        <taxon>Liliopsida</taxon>
        <taxon>Asparagales</taxon>
        <taxon>Orchidaceae</taxon>
        <taxon>Vanilloideae</taxon>
        <taxon>Vanilleae</taxon>
        <taxon>Vanilla</taxon>
    </lineage>
</organism>
<dbReference type="Proteomes" id="UP000636800">
    <property type="component" value="Unassembled WGS sequence"/>
</dbReference>
<reference evidence="1 2" key="1">
    <citation type="journal article" date="2020" name="Nat. Food">
        <title>A phased Vanilla planifolia genome enables genetic improvement of flavour and production.</title>
        <authorList>
            <person name="Hasing T."/>
            <person name="Tang H."/>
            <person name="Brym M."/>
            <person name="Khazi F."/>
            <person name="Huang T."/>
            <person name="Chambers A.H."/>
        </authorList>
    </citation>
    <scope>NUCLEOTIDE SEQUENCE [LARGE SCALE GENOMIC DNA]</scope>
    <source>
        <tissue evidence="1">Leaf</tissue>
    </source>
</reference>
<dbReference type="EMBL" id="JADCNL010000052">
    <property type="protein sequence ID" value="KAG0451553.1"/>
    <property type="molecule type" value="Genomic_DNA"/>
</dbReference>
<evidence type="ECO:0000313" key="2">
    <source>
        <dbReference type="Proteomes" id="UP000636800"/>
    </source>
</evidence>
<dbReference type="OrthoDB" id="438440at2759"/>
<sequence length="79" mass="8534">MVIGRLLERSGPKGVRFVEGETPTMAEIVAAANGIEPFEGPFAMWRISAVRRREGIESAEAVKTMVLRHLGPIAAVNST</sequence>
<dbReference type="AlphaFoldDB" id="A0A835U7R4"/>
<comment type="caution">
    <text evidence="1">The sequence shown here is derived from an EMBL/GenBank/DDBJ whole genome shotgun (WGS) entry which is preliminary data.</text>
</comment>
<keyword evidence="2" id="KW-1185">Reference proteome</keyword>
<name>A0A835U7R4_VANPL</name>